<evidence type="ECO:0000313" key="3">
    <source>
        <dbReference type="EMBL" id="RRT44152.1"/>
    </source>
</evidence>
<proteinExistence type="inferred from homology"/>
<keyword evidence="1" id="KW-0833">Ubl conjugation pathway</keyword>
<dbReference type="Pfam" id="PF22958">
    <property type="entry name" value="Ltn1_1st"/>
    <property type="match status" value="1"/>
</dbReference>
<dbReference type="PANTHER" id="PTHR12389">
    <property type="entry name" value="ZINC FINGER PROTEIN 294"/>
    <property type="match status" value="1"/>
</dbReference>
<comment type="pathway">
    <text evidence="1">Protein modification; protein ubiquitination.</text>
</comment>
<name>A0A426XXF8_ENSVE</name>
<feature type="non-terminal residue" evidence="3">
    <location>
        <position position="1"/>
    </location>
</feature>
<comment type="catalytic activity">
    <reaction evidence="1">
        <text>S-ubiquitinyl-[E2 ubiquitin-conjugating enzyme]-L-cysteine + [acceptor protein]-L-lysine = [E2 ubiquitin-conjugating enzyme]-L-cysteine + N(6)-ubiquitinyl-[acceptor protein]-L-lysine.</text>
        <dbReference type="EC" id="2.3.2.27"/>
    </reaction>
</comment>
<evidence type="ECO:0000259" key="2">
    <source>
        <dbReference type="Pfam" id="PF22958"/>
    </source>
</evidence>
<comment type="caution">
    <text evidence="3">The sequence shown here is derived from an EMBL/GenBank/DDBJ whole genome shotgun (WGS) entry which is preliminary data.</text>
</comment>
<dbReference type="UniPathway" id="UPA00143"/>
<dbReference type="GO" id="GO:0008270">
    <property type="term" value="F:zinc ion binding"/>
    <property type="evidence" value="ECO:0007669"/>
    <property type="project" value="UniProtKB-KW"/>
</dbReference>
<organism evidence="3 4">
    <name type="scientific">Ensete ventricosum</name>
    <name type="common">Abyssinian banana</name>
    <name type="synonym">Musa ensete</name>
    <dbReference type="NCBI Taxonomy" id="4639"/>
    <lineage>
        <taxon>Eukaryota</taxon>
        <taxon>Viridiplantae</taxon>
        <taxon>Streptophyta</taxon>
        <taxon>Embryophyta</taxon>
        <taxon>Tracheophyta</taxon>
        <taxon>Spermatophyta</taxon>
        <taxon>Magnoliopsida</taxon>
        <taxon>Liliopsida</taxon>
        <taxon>Zingiberales</taxon>
        <taxon>Musaceae</taxon>
        <taxon>Ensete</taxon>
    </lineage>
</organism>
<dbReference type="GO" id="GO:0005829">
    <property type="term" value="C:cytosol"/>
    <property type="evidence" value="ECO:0007669"/>
    <property type="project" value="UniProtKB-UniRule"/>
</dbReference>
<dbReference type="EC" id="2.3.2.27" evidence="1"/>
<dbReference type="GO" id="GO:0072344">
    <property type="term" value="P:rescue of stalled ribosome"/>
    <property type="evidence" value="ECO:0007669"/>
    <property type="project" value="UniProtKB-UniRule"/>
</dbReference>
<comment type="function">
    <text evidence="1">E3 ubiquitin-protein ligase. Component of the ribosome quality control complex (RQC), a ribosome-associated complex that mediates ubiquitination and extraction of incompletely synthesized nascent chains for proteasomal degradation.</text>
</comment>
<accession>A0A426XXF8</accession>
<protein>
    <recommendedName>
        <fullName evidence="1">E3 ubiquitin-protein ligase listerin</fullName>
        <ecNumber evidence="1">2.3.2.27</ecNumber>
    </recommendedName>
    <alternativeName>
        <fullName evidence="1">RING-type E3 ubiquitin transferase listerin</fullName>
    </alternativeName>
</protein>
<gene>
    <name evidence="3" type="ORF">B296_00055920</name>
</gene>
<dbReference type="InterPro" id="IPR039795">
    <property type="entry name" value="LTN1/Rkr1"/>
</dbReference>
<keyword evidence="1" id="KW-0808">Transferase</keyword>
<dbReference type="GO" id="GO:1990112">
    <property type="term" value="C:RQC complex"/>
    <property type="evidence" value="ECO:0007669"/>
    <property type="project" value="UniProtKB-UniRule"/>
</dbReference>
<comment type="subunit">
    <text evidence="1">Component of the ribosome quality control complex (RQC).</text>
</comment>
<keyword evidence="1" id="KW-0863">Zinc-finger</keyword>
<dbReference type="GO" id="GO:1990116">
    <property type="term" value="P:ribosome-associated ubiquitin-dependent protein catabolic process"/>
    <property type="evidence" value="ECO:0007669"/>
    <property type="project" value="UniProtKB-UniRule"/>
</dbReference>
<dbReference type="InterPro" id="IPR054476">
    <property type="entry name" value="Ltn1_N"/>
</dbReference>
<keyword evidence="1" id="KW-0862">Zinc</keyword>
<dbReference type="Proteomes" id="UP000287651">
    <property type="component" value="Unassembled WGS sequence"/>
</dbReference>
<keyword evidence="1" id="KW-0479">Metal-binding</keyword>
<dbReference type="GO" id="GO:0061630">
    <property type="term" value="F:ubiquitin protein ligase activity"/>
    <property type="evidence" value="ECO:0007669"/>
    <property type="project" value="UniProtKB-UniRule"/>
</dbReference>
<dbReference type="PANTHER" id="PTHR12389:SF0">
    <property type="entry name" value="E3 UBIQUITIN-PROTEIN LIGASE LISTERIN"/>
    <property type="match status" value="1"/>
</dbReference>
<dbReference type="EMBL" id="AMZH03016654">
    <property type="protein sequence ID" value="RRT44152.1"/>
    <property type="molecule type" value="Genomic_DNA"/>
</dbReference>
<dbReference type="GO" id="GO:0043023">
    <property type="term" value="F:ribosomal large subunit binding"/>
    <property type="evidence" value="ECO:0007669"/>
    <property type="project" value="TreeGrafter"/>
</dbReference>
<feature type="domain" description="E3 ubiquitin-protein ligase listerin N-terminal" evidence="2">
    <location>
        <begin position="3"/>
        <end position="59"/>
    </location>
</feature>
<dbReference type="AlphaFoldDB" id="A0A426XXF8"/>
<evidence type="ECO:0000313" key="4">
    <source>
        <dbReference type="Proteomes" id="UP000287651"/>
    </source>
</evidence>
<evidence type="ECO:0000256" key="1">
    <source>
        <dbReference type="RuleBase" id="RU367090"/>
    </source>
</evidence>
<comment type="similarity">
    <text evidence="1">Belongs to the LTN1 family.</text>
</comment>
<dbReference type="GO" id="GO:0016567">
    <property type="term" value="P:protein ubiquitination"/>
    <property type="evidence" value="ECO:0007669"/>
    <property type="project" value="UniProtKB-UniPathway"/>
</dbReference>
<sequence>VQLKALTSLAVLFKQKSSEEIVQIVPQWTFEYRKLLHDYNREVRQATHVTMTSLVNAIRFALVWWFM</sequence>
<reference evidence="4" key="1">
    <citation type="journal article" date="2014" name="Agronomy (Basel)">
        <title>A Draft Genome Sequence for Ensete ventricosum, the Drought-Tolerant Tree Against Hunger.</title>
        <authorList>
            <person name="Harrison J."/>
            <person name="Moore K.A."/>
            <person name="Paszkiewicz K."/>
            <person name="Jones T."/>
            <person name="Grant M."/>
            <person name="Ambacheew D."/>
            <person name="Muzemil S."/>
            <person name="Studholme D.J."/>
        </authorList>
    </citation>
    <scope>NUCLEOTIDE SEQUENCE [LARGE SCALE GENOMIC DNA]</scope>
</reference>